<reference evidence="1 2" key="1">
    <citation type="journal article" date="2016" name="Nat. Biotechnol.">
        <title>Measurement of bacterial replication rates in microbial communities.</title>
        <authorList>
            <person name="Brown C.T."/>
            <person name="Olm M.R."/>
            <person name="Thomas B.C."/>
            <person name="Banfield J.F."/>
        </authorList>
    </citation>
    <scope>NUCLEOTIDE SEQUENCE [LARGE SCALE GENOMIC DNA]</scope>
    <source>
        <strain evidence="1">46_33</strain>
    </source>
</reference>
<dbReference type="RefSeq" id="WP_303680324.1">
    <property type="nucleotide sequence ID" value="NZ_DBEZXK010000081.1"/>
</dbReference>
<dbReference type="EMBL" id="MNTG01000043">
    <property type="protein sequence ID" value="OLA36604.1"/>
    <property type="molecule type" value="Genomic_DNA"/>
</dbReference>
<organism evidence="1 2">
    <name type="scientific">Phascolarctobacterium succinatutens</name>
    <dbReference type="NCBI Taxonomy" id="626940"/>
    <lineage>
        <taxon>Bacteria</taxon>
        <taxon>Bacillati</taxon>
        <taxon>Bacillota</taxon>
        <taxon>Negativicutes</taxon>
        <taxon>Acidaminococcales</taxon>
        <taxon>Acidaminococcaceae</taxon>
        <taxon>Phascolarctobacterium</taxon>
    </lineage>
</organism>
<comment type="caution">
    <text evidence="1">The sequence shown here is derived from an EMBL/GenBank/DDBJ whole genome shotgun (WGS) entry which is preliminary data.</text>
</comment>
<evidence type="ECO:0000313" key="2">
    <source>
        <dbReference type="Proteomes" id="UP000186777"/>
    </source>
</evidence>
<dbReference type="Proteomes" id="UP000186777">
    <property type="component" value="Unassembled WGS sequence"/>
</dbReference>
<sequence>MVFDKLQSINRKTAAVCVAALLTGFIAGAGYAWSSNKTSPHYNAAKLTGELHYAKVETGRLQCVVLQDKAAMYSDPSGLHGKVVDYLSAGVKLDYIDTVSSQDKDERYAVTEQQMQFRKFFGRRHIIPAGTQVLVLQPDRGSGETKGRVLVDDKEYDLDFSTNLLRFPYVGQWKKVEFNGKPGFVKYNALSDAKLM</sequence>
<dbReference type="AlphaFoldDB" id="A0A1Q6R2J5"/>
<name>A0A1Q6R2J5_9FIRM</name>
<gene>
    <name evidence="1" type="ORF">BHW43_09185</name>
</gene>
<evidence type="ECO:0000313" key="1">
    <source>
        <dbReference type="EMBL" id="OLA36604.1"/>
    </source>
</evidence>
<accession>A0A1Q6R2J5</accession>
<protein>
    <submittedName>
        <fullName evidence="1">Uncharacterized protein</fullName>
    </submittedName>
</protein>
<proteinExistence type="predicted"/>